<gene>
    <name evidence="1" type="ORF">LCGC14_1905250</name>
</gene>
<reference evidence="1" key="1">
    <citation type="journal article" date="2015" name="Nature">
        <title>Complex archaea that bridge the gap between prokaryotes and eukaryotes.</title>
        <authorList>
            <person name="Spang A."/>
            <person name="Saw J.H."/>
            <person name="Jorgensen S.L."/>
            <person name="Zaremba-Niedzwiedzka K."/>
            <person name="Martijn J."/>
            <person name="Lind A.E."/>
            <person name="van Eijk R."/>
            <person name="Schleper C."/>
            <person name="Guy L."/>
            <person name="Ettema T.J."/>
        </authorList>
    </citation>
    <scope>NUCLEOTIDE SEQUENCE</scope>
</reference>
<evidence type="ECO:0000313" key="1">
    <source>
        <dbReference type="EMBL" id="KKL90383.1"/>
    </source>
</evidence>
<name>A0A0F9FVR9_9ZZZZ</name>
<dbReference type="AlphaFoldDB" id="A0A0F9FVR9"/>
<proteinExistence type="predicted"/>
<dbReference type="InterPro" id="IPR027417">
    <property type="entry name" value="P-loop_NTPase"/>
</dbReference>
<organism evidence="1">
    <name type="scientific">marine sediment metagenome</name>
    <dbReference type="NCBI Taxonomy" id="412755"/>
    <lineage>
        <taxon>unclassified sequences</taxon>
        <taxon>metagenomes</taxon>
        <taxon>ecological metagenomes</taxon>
    </lineage>
</organism>
<accession>A0A0F9FVR9</accession>
<comment type="caution">
    <text evidence="1">The sequence shown here is derived from an EMBL/GenBank/DDBJ whole genome shotgun (WGS) entry which is preliminary data.</text>
</comment>
<dbReference type="EMBL" id="LAZR01020022">
    <property type="protein sequence ID" value="KKL90383.1"/>
    <property type="molecule type" value="Genomic_DNA"/>
</dbReference>
<dbReference type="Gene3D" id="3.30.420.240">
    <property type="match status" value="1"/>
</dbReference>
<sequence length="479" mass="54357">MIPNRQFNTRLRYHEKQVLKAFDQHTATKNPILRFFILEWHRRAAKTTLSINLLIREACKYPKSKYVYVAPTQVWARDIIWDDPTMIWDSLPDKAEMGWKANEQKMLIKFANGSMLKIGGSDKPDSLRGIDADGVVLDEWALIKPTTWSEIFRPIIAGDPKPGHRARWAMFLYTPKGQNHATAMFNIAACIVDQQTLPTDGKSLTAKAGWFASRLIADESGIISRDELDLMLQEVADGLVAQVEYDQEMQCKRATDEERTLITSAMLDRLNTVNWNALRITEPKIRRIVAIDPAFGGDQCALKGFENGRVLHRKQVNWTMTHEVVFEGKEMARRLNTKNFIVDCIGNGKGVADGLAIDRAGYHVQYFNSAEKCEDSDRFANKKAEAVEFAAQEIRRLEVEPITDPETRRQLVGLSRYKVTNAGKMIMRSNDDTKKELGCSPDRGLAYVYGRYGIARVLPEAHRTEGDRGRGVQKTAMSM</sequence>
<evidence type="ECO:0008006" key="2">
    <source>
        <dbReference type="Google" id="ProtNLM"/>
    </source>
</evidence>
<protein>
    <recommendedName>
        <fullName evidence="2">Terminase large subunit gp17-like C-terminal domain-containing protein</fullName>
    </recommendedName>
</protein>
<dbReference type="Gene3D" id="3.40.50.300">
    <property type="entry name" value="P-loop containing nucleotide triphosphate hydrolases"/>
    <property type="match status" value="1"/>
</dbReference>